<feature type="domain" description="Cupin type-2" evidence="1">
    <location>
        <begin position="61"/>
        <end position="118"/>
    </location>
</feature>
<dbReference type="InterPro" id="IPR014710">
    <property type="entry name" value="RmlC-like_jellyroll"/>
</dbReference>
<dbReference type="InterPro" id="IPR011051">
    <property type="entry name" value="RmlC_Cupin_sf"/>
</dbReference>
<dbReference type="AlphaFoldDB" id="A0A2A9FIF1"/>
<dbReference type="Pfam" id="PF07883">
    <property type="entry name" value="Cupin_2"/>
    <property type="match status" value="1"/>
</dbReference>
<dbReference type="RefSeq" id="WP_098514389.1">
    <property type="nucleotide sequence ID" value="NZ_JBIAKZ010000033.1"/>
</dbReference>
<dbReference type="Gene3D" id="2.60.120.10">
    <property type="entry name" value="Jelly Rolls"/>
    <property type="match status" value="2"/>
</dbReference>
<evidence type="ECO:0000313" key="3">
    <source>
        <dbReference type="Proteomes" id="UP000243542"/>
    </source>
</evidence>
<keyword evidence="3" id="KW-1185">Reference proteome</keyword>
<reference evidence="2 3" key="1">
    <citation type="submission" date="2017-10" db="EMBL/GenBank/DDBJ databases">
        <title>Sequencing the genomes of 1000 actinobacteria strains.</title>
        <authorList>
            <person name="Klenk H.-P."/>
        </authorList>
    </citation>
    <scope>NUCLEOTIDE SEQUENCE [LARGE SCALE GENOMIC DNA]</scope>
    <source>
        <strain evidence="2 3">DSM 46092</strain>
    </source>
</reference>
<gene>
    <name evidence="2" type="ORF">ATK36_5960</name>
</gene>
<dbReference type="InterPro" id="IPR013096">
    <property type="entry name" value="Cupin_2"/>
</dbReference>
<proteinExistence type="predicted"/>
<dbReference type="Proteomes" id="UP000243542">
    <property type="component" value="Unassembled WGS sequence"/>
</dbReference>
<dbReference type="EMBL" id="PDJK01000002">
    <property type="protein sequence ID" value="PFG50713.1"/>
    <property type="molecule type" value="Genomic_DNA"/>
</dbReference>
<accession>A0A2A9FIF1</accession>
<evidence type="ECO:0000313" key="2">
    <source>
        <dbReference type="EMBL" id="PFG50713.1"/>
    </source>
</evidence>
<dbReference type="SUPFAM" id="SSF51182">
    <property type="entry name" value="RmlC-like cupins"/>
    <property type="match status" value="2"/>
</dbReference>
<protein>
    <submittedName>
        <fullName evidence="2">Cupin domain-containing protein</fullName>
    </submittedName>
</protein>
<name>A0A2A9FIF1_9PSEU</name>
<evidence type="ECO:0000259" key="1">
    <source>
        <dbReference type="Pfam" id="PF07883"/>
    </source>
</evidence>
<sequence>MDRLLTWKSGWDKENPLDIRTGLVGKDDGAWVAGPVPGARYRDLGLAEATGGLLGARHVRGAGTTDWQFHELDFQWFFVLKGELKIRTEDGRDLTLGKGASAYQPPFWRHEIYAVSDDYEAIEVTGPAGFETVAGRDAVKPVRAEDFAHLKGIYTFDEPGEYVRGDGPRAWSLYRDLGTRGPTDGRVHIHIIKLDYEQPSPPGGTGEHRHTMAQWFLPLRGWIDISAEGQPDRRLHAGDFMMLSRGAAHNAFDASRDYMTLEFCVPADYETVAP</sequence>
<organism evidence="2 3">
    <name type="scientific">Amycolatopsis sulphurea</name>
    <dbReference type="NCBI Taxonomy" id="76022"/>
    <lineage>
        <taxon>Bacteria</taxon>
        <taxon>Bacillati</taxon>
        <taxon>Actinomycetota</taxon>
        <taxon>Actinomycetes</taxon>
        <taxon>Pseudonocardiales</taxon>
        <taxon>Pseudonocardiaceae</taxon>
        <taxon>Amycolatopsis</taxon>
    </lineage>
</organism>
<comment type="caution">
    <text evidence="2">The sequence shown here is derived from an EMBL/GenBank/DDBJ whole genome shotgun (WGS) entry which is preliminary data.</text>
</comment>